<protein>
    <recommendedName>
        <fullName evidence="3">Swi5-dependent recombination DNA repair protein 1 homolog</fullName>
    </recommendedName>
    <alternativeName>
        <fullName evidence="10">Meiosis protein 5 homolog</fullName>
    </alternativeName>
</protein>
<keyword evidence="8" id="KW-0234">DNA repair</keyword>
<keyword evidence="9" id="KW-0539">Nucleus</keyword>
<proteinExistence type="inferred from homology"/>
<dbReference type="InterPro" id="IPR018468">
    <property type="entry name" value="SFR1/Mei5"/>
</dbReference>
<dbReference type="PANTHER" id="PTHR28643:SF1">
    <property type="entry name" value="SWI5-DEPENDENT RECOMBINATION DNA REPAIR PROTEIN 1 HOMOLOG"/>
    <property type="match status" value="1"/>
</dbReference>
<sequence length="178" mass="20465">MSTKPFKNGRGVDKPFCSPFTTPHRNDDDKGILIDAPRASKSEPLKSLSMKRLFEETPPRKRSRSSTENDNDDRISEEKNKVLYRSDLESLKERIREKEVSLAALKTSLLYRKKNEDLEGAIEKWIGGCQAALQDYQEHLRERNGQNVSMSDILSFFDITPDKVCYSVDDDTFSPRKC</sequence>
<keyword evidence="7" id="KW-0804">Transcription</keyword>
<comment type="subcellular location">
    <subcellularLocation>
        <location evidence="1">Nucleus</location>
    </subcellularLocation>
</comment>
<evidence type="ECO:0000256" key="2">
    <source>
        <dbReference type="ARBA" id="ARBA00008729"/>
    </source>
</evidence>
<keyword evidence="12" id="KW-1185">Reference proteome</keyword>
<evidence type="ECO:0000256" key="9">
    <source>
        <dbReference type="ARBA" id="ARBA00023242"/>
    </source>
</evidence>
<dbReference type="PANTHER" id="PTHR28643">
    <property type="entry name" value="SWI5-DEPENDENT RECOMBINATION DNA REPAIR PROTEIN 1 HOMOLOG"/>
    <property type="match status" value="1"/>
</dbReference>
<name>A0AAJ7S9P9_9HYME</name>
<comment type="similarity">
    <text evidence="2">Belongs to the SFR1/MEI5 family.</text>
</comment>
<evidence type="ECO:0000313" key="13">
    <source>
        <dbReference type="RefSeq" id="XP_026674085.1"/>
    </source>
</evidence>
<evidence type="ECO:0000256" key="8">
    <source>
        <dbReference type="ARBA" id="ARBA00023204"/>
    </source>
</evidence>
<keyword evidence="5" id="KW-0805">Transcription regulation</keyword>
<evidence type="ECO:0000256" key="6">
    <source>
        <dbReference type="ARBA" id="ARBA00023054"/>
    </source>
</evidence>
<dbReference type="GeneID" id="108630721"/>
<evidence type="ECO:0000256" key="7">
    <source>
        <dbReference type="ARBA" id="ARBA00023163"/>
    </source>
</evidence>
<evidence type="ECO:0000256" key="5">
    <source>
        <dbReference type="ARBA" id="ARBA00023015"/>
    </source>
</evidence>
<keyword evidence="6" id="KW-0175">Coiled coil</keyword>
<feature type="region of interest" description="Disordered" evidence="11">
    <location>
        <begin position="1"/>
        <end position="79"/>
    </location>
</feature>
<accession>A0AAJ7S9P9</accession>
<dbReference type="Pfam" id="PF10376">
    <property type="entry name" value="Mei5"/>
    <property type="match status" value="1"/>
</dbReference>
<gene>
    <name evidence="13" type="primary">LOC108630721</name>
</gene>
<dbReference type="GO" id="GO:0032798">
    <property type="term" value="C:Swi5-Sfr1 complex"/>
    <property type="evidence" value="ECO:0007669"/>
    <property type="project" value="InterPro"/>
</dbReference>
<dbReference type="GO" id="GO:0003713">
    <property type="term" value="F:transcription coactivator activity"/>
    <property type="evidence" value="ECO:0007669"/>
    <property type="project" value="InterPro"/>
</dbReference>
<reference evidence="13" key="1">
    <citation type="submission" date="2025-08" db="UniProtKB">
        <authorList>
            <consortium name="RefSeq"/>
        </authorList>
    </citation>
    <scope>IDENTIFICATION</scope>
    <source>
        <tissue evidence="13">Whole body</tissue>
    </source>
</reference>
<evidence type="ECO:0000256" key="11">
    <source>
        <dbReference type="SAM" id="MobiDB-lite"/>
    </source>
</evidence>
<dbReference type="Proteomes" id="UP000694925">
    <property type="component" value="Unplaced"/>
</dbReference>
<organism evidence="12 13">
    <name type="scientific">Ceratina calcarata</name>
    <dbReference type="NCBI Taxonomy" id="156304"/>
    <lineage>
        <taxon>Eukaryota</taxon>
        <taxon>Metazoa</taxon>
        <taxon>Ecdysozoa</taxon>
        <taxon>Arthropoda</taxon>
        <taxon>Hexapoda</taxon>
        <taxon>Insecta</taxon>
        <taxon>Pterygota</taxon>
        <taxon>Neoptera</taxon>
        <taxon>Endopterygota</taxon>
        <taxon>Hymenoptera</taxon>
        <taxon>Apocrita</taxon>
        <taxon>Aculeata</taxon>
        <taxon>Apoidea</taxon>
        <taxon>Anthophila</taxon>
        <taxon>Apidae</taxon>
        <taxon>Ceratina</taxon>
        <taxon>Zadontomerus</taxon>
    </lineage>
</organism>
<keyword evidence="4" id="KW-0227">DNA damage</keyword>
<evidence type="ECO:0000256" key="10">
    <source>
        <dbReference type="ARBA" id="ARBA00033234"/>
    </source>
</evidence>
<evidence type="ECO:0000256" key="3">
    <source>
        <dbReference type="ARBA" id="ARBA00014688"/>
    </source>
</evidence>
<dbReference type="RefSeq" id="XP_026674085.1">
    <property type="nucleotide sequence ID" value="XM_026818284.1"/>
</dbReference>
<feature type="compositionally biased region" description="Basic and acidic residues" evidence="11">
    <location>
        <begin position="24"/>
        <end position="44"/>
    </location>
</feature>
<evidence type="ECO:0000256" key="1">
    <source>
        <dbReference type="ARBA" id="ARBA00004123"/>
    </source>
</evidence>
<evidence type="ECO:0000256" key="4">
    <source>
        <dbReference type="ARBA" id="ARBA00022763"/>
    </source>
</evidence>
<dbReference type="AlphaFoldDB" id="A0AAJ7S9P9"/>
<dbReference type="InterPro" id="IPR042429">
    <property type="entry name" value="SFR1"/>
</dbReference>
<dbReference type="GO" id="GO:0000724">
    <property type="term" value="P:double-strand break repair via homologous recombination"/>
    <property type="evidence" value="ECO:0007669"/>
    <property type="project" value="InterPro"/>
</dbReference>
<evidence type="ECO:0000313" key="12">
    <source>
        <dbReference type="Proteomes" id="UP000694925"/>
    </source>
</evidence>